<dbReference type="Pfam" id="PF00211">
    <property type="entry name" value="Guanylate_cyc"/>
    <property type="match status" value="1"/>
</dbReference>
<dbReference type="InterPro" id="IPR001041">
    <property type="entry name" value="2Fe-2S_ferredoxin-type"/>
</dbReference>
<dbReference type="GO" id="GO:0005886">
    <property type="term" value="C:plasma membrane"/>
    <property type="evidence" value="ECO:0007669"/>
    <property type="project" value="UniProtKB-SubCell"/>
</dbReference>
<dbReference type="AlphaFoldDB" id="A0A9X1NQ87"/>
<dbReference type="GO" id="GO:0051536">
    <property type="term" value="F:iron-sulfur cluster binding"/>
    <property type="evidence" value="ECO:0007669"/>
    <property type="project" value="InterPro"/>
</dbReference>
<dbReference type="GO" id="GO:0004016">
    <property type="term" value="F:adenylate cyclase activity"/>
    <property type="evidence" value="ECO:0007669"/>
    <property type="project" value="UniProtKB-ARBA"/>
</dbReference>
<feature type="domain" description="Guanylate cyclase" evidence="5">
    <location>
        <begin position="358"/>
        <end position="490"/>
    </location>
</feature>
<feature type="domain" description="2Fe-2S ferredoxin-type" evidence="6">
    <location>
        <begin position="241"/>
        <end position="336"/>
    </location>
</feature>
<dbReference type="PANTHER" id="PTHR43081">
    <property type="entry name" value="ADENYLATE CYCLASE, TERMINAL-DIFFERENTIATION SPECIFIC-RELATED"/>
    <property type="match status" value="1"/>
</dbReference>
<keyword evidence="3 4" id="KW-0472">Membrane</keyword>
<evidence type="ECO:0000256" key="1">
    <source>
        <dbReference type="ARBA" id="ARBA00004651"/>
    </source>
</evidence>
<protein>
    <submittedName>
        <fullName evidence="7">Adenylate/guanylate cyclase domain-containing protein</fullName>
    </submittedName>
</protein>
<dbReference type="SUPFAM" id="SSF54292">
    <property type="entry name" value="2Fe-2S ferredoxin-like"/>
    <property type="match status" value="1"/>
</dbReference>
<organism evidence="7 8">
    <name type="scientific">Rhizobium quercicola</name>
    <dbReference type="NCBI Taxonomy" id="2901226"/>
    <lineage>
        <taxon>Bacteria</taxon>
        <taxon>Pseudomonadati</taxon>
        <taxon>Pseudomonadota</taxon>
        <taxon>Alphaproteobacteria</taxon>
        <taxon>Hyphomicrobiales</taxon>
        <taxon>Rhizobiaceae</taxon>
        <taxon>Rhizobium/Agrobacterium group</taxon>
        <taxon>Rhizobium</taxon>
    </lineage>
</organism>
<feature type="transmembrane region" description="Helical" evidence="4">
    <location>
        <begin position="12"/>
        <end position="38"/>
    </location>
</feature>
<evidence type="ECO:0000313" key="8">
    <source>
        <dbReference type="Proteomes" id="UP001139089"/>
    </source>
</evidence>
<dbReference type="PROSITE" id="PS50125">
    <property type="entry name" value="GUANYLATE_CYCLASE_2"/>
    <property type="match status" value="1"/>
</dbReference>
<dbReference type="RefSeq" id="WP_231813596.1">
    <property type="nucleotide sequence ID" value="NZ_JAJOZR010000005.1"/>
</dbReference>
<dbReference type="SMART" id="SM00044">
    <property type="entry name" value="CYCc"/>
    <property type="match status" value="1"/>
</dbReference>
<dbReference type="InterPro" id="IPR029787">
    <property type="entry name" value="Nucleotide_cyclase"/>
</dbReference>
<feature type="transmembrane region" description="Helical" evidence="4">
    <location>
        <begin position="58"/>
        <end position="76"/>
    </location>
</feature>
<dbReference type="Gene3D" id="3.30.70.1230">
    <property type="entry name" value="Nucleotide cyclase"/>
    <property type="match status" value="1"/>
</dbReference>
<evidence type="ECO:0000259" key="6">
    <source>
        <dbReference type="PROSITE" id="PS51085"/>
    </source>
</evidence>
<dbReference type="Pfam" id="PF00111">
    <property type="entry name" value="Fer2"/>
    <property type="match status" value="1"/>
</dbReference>
<dbReference type="SUPFAM" id="SSF81343">
    <property type="entry name" value="Fumarate reductase respiratory complex transmembrane subunits"/>
    <property type="match status" value="1"/>
</dbReference>
<evidence type="ECO:0000259" key="5">
    <source>
        <dbReference type="PROSITE" id="PS50125"/>
    </source>
</evidence>
<dbReference type="EMBL" id="JAJOZR010000005">
    <property type="protein sequence ID" value="MCD7109172.1"/>
    <property type="molecule type" value="Genomic_DNA"/>
</dbReference>
<evidence type="ECO:0000256" key="2">
    <source>
        <dbReference type="ARBA" id="ARBA00022475"/>
    </source>
</evidence>
<sequence length="564" mass="61771">MKRDRSKLRKRLHIWTGVCLGLFLLTHFLNHALGLISIDAMERGRDLFNDIWRSLPGTVALYGSLAVHFVLALDGLRRRQTLRMPLREALKIGLGLALPFLLISHVTVTRIDWMLSGYSADYRDILPRIWSRTGNTVWQSAALIIAWAHGCLGFWFWMRGRDWYPRMALTLYTLAFLVPVLSLLGFMVAARALGPAMPSNAWFMSGRTDPAILAEIRQAIFYTLAACIGFTLLWRSFPIRGKVRIRYPDGRVLSVARGFSVLEASRSAGIPHLSVCGGRGRCSTCRVRVTEGLEGLPPPSDGERQTLIRIRAGENVRLGCQLRPTHDVSIAPVLGADNVGVRPQIGEDVAAGRERRIAVLFCDLRDFTLLTQQQLPFDTVFLLNRYFETIGEAVEGAGGVIDKFIGDGVLAIFGLTGRIEDACANALEATARIARGIETLNRNFTSELDKPLRIAMGMHAGPAIIGHIGYGRASSLTAVGDTINAASRLEGFAKEYDAQLAVSADVIRYAGLTLGDRDSHDIAIRGRKGTLETLIVENAEEIGTLLAAARDTKAAVAQAARTGA</sequence>
<dbReference type="InterPro" id="IPR050697">
    <property type="entry name" value="Adenylyl/Guanylyl_Cyclase_3/4"/>
</dbReference>
<evidence type="ECO:0000313" key="7">
    <source>
        <dbReference type="EMBL" id="MCD7109172.1"/>
    </source>
</evidence>
<dbReference type="InterPro" id="IPR036010">
    <property type="entry name" value="2Fe-2S_ferredoxin-like_sf"/>
</dbReference>
<proteinExistence type="predicted"/>
<keyword evidence="4" id="KW-1133">Transmembrane helix</keyword>
<dbReference type="CDD" id="cd07302">
    <property type="entry name" value="CHD"/>
    <property type="match status" value="1"/>
</dbReference>
<dbReference type="SUPFAM" id="SSF55073">
    <property type="entry name" value="Nucleotide cyclase"/>
    <property type="match status" value="1"/>
</dbReference>
<keyword evidence="2" id="KW-1003">Cell membrane</keyword>
<comment type="subcellular location">
    <subcellularLocation>
        <location evidence="1">Cell membrane</location>
        <topology evidence="1">Multi-pass membrane protein</topology>
    </subcellularLocation>
</comment>
<dbReference type="PROSITE" id="PS51085">
    <property type="entry name" value="2FE2S_FER_2"/>
    <property type="match status" value="1"/>
</dbReference>
<comment type="caution">
    <text evidence="7">The sequence shown here is derived from an EMBL/GenBank/DDBJ whole genome shotgun (WGS) entry which is preliminary data.</text>
</comment>
<dbReference type="GO" id="GO:0006171">
    <property type="term" value="P:cAMP biosynthetic process"/>
    <property type="evidence" value="ECO:0007669"/>
    <property type="project" value="TreeGrafter"/>
</dbReference>
<dbReference type="PANTHER" id="PTHR43081:SF17">
    <property type="entry name" value="BLL5647 PROTEIN"/>
    <property type="match status" value="1"/>
</dbReference>
<accession>A0A9X1NQ87</accession>
<dbReference type="Proteomes" id="UP001139089">
    <property type="component" value="Unassembled WGS sequence"/>
</dbReference>
<dbReference type="InterPro" id="IPR034804">
    <property type="entry name" value="SQR/QFR_C/D"/>
</dbReference>
<keyword evidence="8" id="KW-1185">Reference proteome</keyword>
<feature type="transmembrane region" description="Helical" evidence="4">
    <location>
        <begin position="137"/>
        <end position="157"/>
    </location>
</feature>
<dbReference type="Gene3D" id="3.10.20.30">
    <property type="match status" value="1"/>
</dbReference>
<dbReference type="GO" id="GO:0035556">
    <property type="term" value="P:intracellular signal transduction"/>
    <property type="evidence" value="ECO:0007669"/>
    <property type="project" value="InterPro"/>
</dbReference>
<keyword evidence="4" id="KW-0812">Transmembrane</keyword>
<gene>
    <name evidence="7" type="ORF">LRX75_08955</name>
</gene>
<feature type="transmembrane region" description="Helical" evidence="4">
    <location>
        <begin position="88"/>
        <end position="108"/>
    </location>
</feature>
<feature type="transmembrane region" description="Helical" evidence="4">
    <location>
        <begin position="169"/>
        <end position="194"/>
    </location>
</feature>
<feature type="transmembrane region" description="Helical" evidence="4">
    <location>
        <begin position="219"/>
        <end position="237"/>
    </location>
</feature>
<reference evidence="7" key="1">
    <citation type="submission" date="2021-12" db="EMBL/GenBank/DDBJ databases">
        <authorList>
            <person name="Li Y."/>
        </authorList>
    </citation>
    <scope>NUCLEOTIDE SEQUENCE</scope>
    <source>
        <strain evidence="7">DKSPLA3</strain>
    </source>
</reference>
<evidence type="ECO:0000256" key="3">
    <source>
        <dbReference type="ARBA" id="ARBA00023136"/>
    </source>
</evidence>
<dbReference type="CDD" id="cd00207">
    <property type="entry name" value="fer2"/>
    <property type="match status" value="1"/>
</dbReference>
<evidence type="ECO:0000256" key="4">
    <source>
        <dbReference type="SAM" id="Phobius"/>
    </source>
</evidence>
<dbReference type="InterPro" id="IPR001054">
    <property type="entry name" value="A/G_cyclase"/>
</dbReference>
<name>A0A9X1NQ87_9HYPH</name>
<dbReference type="InterPro" id="IPR012675">
    <property type="entry name" value="Beta-grasp_dom_sf"/>
</dbReference>